<evidence type="ECO:0000313" key="2">
    <source>
        <dbReference type="EMBL" id="SDC47973.1"/>
    </source>
</evidence>
<dbReference type="RefSeq" id="WP_091403585.1">
    <property type="nucleotide sequence ID" value="NZ_FMYV01000004.1"/>
</dbReference>
<dbReference type="InterPro" id="IPR006680">
    <property type="entry name" value="Amidohydro-rel"/>
</dbReference>
<dbReference type="GO" id="GO:0016810">
    <property type="term" value="F:hydrolase activity, acting on carbon-nitrogen (but not peptide) bonds"/>
    <property type="evidence" value="ECO:0007669"/>
    <property type="project" value="InterPro"/>
</dbReference>
<dbReference type="EMBL" id="FMYV01000004">
    <property type="protein sequence ID" value="SDC47973.1"/>
    <property type="molecule type" value="Genomic_DNA"/>
</dbReference>
<feature type="domain" description="Amidohydrolase-related" evidence="1">
    <location>
        <begin position="50"/>
        <end position="379"/>
    </location>
</feature>
<dbReference type="SUPFAM" id="SSF51556">
    <property type="entry name" value="Metallo-dependent hydrolases"/>
    <property type="match status" value="1"/>
</dbReference>
<dbReference type="STRING" id="28234.SAMN04488588_1175"/>
<proteinExistence type="predicted"/>
<dbReference type="Gene3D" id="3.20.20.140">
    <property type="entry name" value="Metal-dependent hydrolases"/>
    <property type="match status" value="1"/>
</dbReference>
<dbReference type="SUPFAM" id="SSF51338">
    <property type="entry name" value="Composite domain of metallo-dependent hydrolases"/>
    <property type="match status" value="1"/>
</dbReference>
<dbReference type="PANTHER" id="PTHR43135">
    <property type="entry name" value="ALPHA-D-RIBOSE 1-METHYLPHOSPHONATE 5-TRIPHOSPHATE DIPHOSPHATASE"/>
    <property type="match status" value="1"/>
</dbReference>
<accession>A0A1G6LXH0</accession>
<name>A0A1G6LXH0_9BACT</name>
<dbReference type="AlphaFoldDB" id="A0A1G6LXH0"/>
<reference evidence="2 3" key="1">
    <citation type="submission" date="2016-10" db="EMBL/GenBank/DDBJ databases">
        <authorList>
            <person name="de Groot N.N."/>
        </authorList>
    </citation>
    <scope>NUCLEOTIDE SEQUENCE [LARGE SCALE GENOMIC DNA]</scope>
    <source>
        <strain evidence="2 3">WG14</strain>
    </source>
</reference>
<gene>
    <name evidence="2" type="ORF">SAMN04488588_1175</name>
</gene>
<evidence type="ECO:0000259" key="1">
    <source>
        <dbReference type="Pfam" id="PF01979"/>
    </source>
</evidence>
<dbReference type="InterPro" id="IPR051781">
    <property type="entry name" value="Metallo-dep_Hydrolase"/>
</dbReference>
<sequence length="382" mass="42345">MKKLFKKATIIPITSENFVGDVLVENDKIVEIGRSLSSDGAEIIDLEGKYLLPGFIDAHSHIGIFEEGVGGDYQDGNEMIDPNTAQVRVLDAFNPDDVAIKRALFGGVTTAMVVPGSANPIGGQGLILKFKSSIPDEMVIREPAGLKMALGENPKRVYSAKNKMPATRLGTAAVIREYFYKVKDYMSEKKKAKDEGKEFTKVDMKMEIGEKVLKKEIPARIHAHRKDDILTAVRLSKEFDFDLVIEHGTEGYKIAEFLKENNVPVVVGPLLGFRTKLELKDKTYEAIPILNKAGVTTALMCDHPVIHLEDTIIQAGNALRYGATEENLLKMLTINPAKILKLEDKIGSIEKGKDADLVVWSGYPFEYKSVVEQVYIEGNKVY</sequence>
<dbReference type="InterPro" id="IPR011059">
    <property type="entry name" value="Metal-dep_hydrolase_composite"/>
</dbReference>
<protein>
    <submittedName>
        <fullName evidence="2">Imidazolonepropionase</fullName>
    </submittedName>
</protein>
<dbReference type="Pfam" id="PF01979">
    <property type="entry name" value="Amidohydro_1"/>
    <property type="match status" value="1"/>
</dbReference>
<dbReference type="Proteomes" id="UP000199322">
    <property type="component" value="Unassembled WGS sequence"/>
</dbReference>
<dbReference type="PANTHER" id="PTHR43135:SF3">
    <property type="entry name" value="ALPHA-D-RIBOSE 1-METHYLPHOSPHONATE 5-TRIPHOSPHATE DIPHOSPHATASE"/>
    <property type="match status" value="1"/>
</dbReference>
<keyword evidence="3" id="KW-1185">Reference proteome</keyword>
<dbReference type="InterPro" id="IPR032466">
    <property type="entry name" value="Metal_Hydrolase"/>
</dbReference>
<organism evidence="2 3">
    <name type="scientific">Geotoga petraea</name>
    <dbReference type="NCBI Taxonomy" id="28234"/>
    <lineage>
        <taxon>Bacteria</taxon>
        <taxon>Thermotogati</taxon>
        <taxon>Thermotogota</taxon>
        <taxon>Thermotogae</taxon>
        <taxon>Petrotogales</taxon>
        <taxon>Petrotogaceae</taxon>
        <taxon>Geotoga</taxon>
    </lineage>
</organism>
<dbReference type="CDD" id="cd01309">
    <property type="entry name" value="Met_dep_hydrolase_C"/>
    <property type="match status" value="1"/>
</dbReference>
<evidence type="ECO:0000313" key="3">
    <source>
        <dbReference type="Proteomes" id="UP000199322"/>
    </source>
</evidence>